<evidence type="ECO:0000256" key="3">
    <source>
        <dbReference type="ARBA" id="ARBA00022989"/>
    </source>
</evidence>
<evidence type="ECO:0000256" key="5">
    <source>
        <dbReference type="SAM" id="Phobius"/>
    </source>
</evidence>
<dbReference type="GO" id="GO:0016020">
    <property type="term" value="C:membrane"/>
    <property type="evidence" value="ECO:0007669"/>
    <property type="project" value="UniProtKB-SubCell"/>
</dbReference>
<dbReference type="InterPro" id="IPR006480">
    <property type="entry name" value="Phage_holin_4_1"/>
</dbReference>
<name>A0A1B1YBG3_THEST</name>
<dbReference type="RefSeq" id="WP_015358392.1">
    <property type="nucleotide sequence ID" value="NZ_CP014672.1"/>
</dbReference>
<evidence type="ECO:0000313" key="6">
    <source>
        <dbReference type="EMBL" id="ANW98115.1"/>
    </source>
</evidence>
<dbReference type="EMBL" id="CP014672">
    <property type="protein sequence ID" value="ANW98115.1"/>
    <property type="molecule type" value="Genomic_DNA"/>
</dbReference>
<keyword evidence="3 5" id="KW-1133">Transmembrane helix</keyword>
<keyword evidence="2 5" id="KW-0812">Transmembrane</keyword>
<sequence>MGSVLEKSKVLFALLGCVLGWLMGEPDSLIYSLIALVVLDYVTGVLLAVRNKKVSSEIGFRGICKKITIFILVAVGNVIDKYLIGTGHSLRTMIIAFYLSNEGISIMENAGRMGLPIPKILKESLLKLHNNPSDNPKI</sequence>
<gene>
    <name evidence="6" type="ORF">CSTERTH_03175</name>
</gene>
<reference evidence="6 7" key="1">
    <citation type="submission" date="2016-02" db="EMBL/GenBank/DDBJ databases">
        <title>Comparison of Clostridium stercorarium subspecies using comparative genomics and transcriptomics.</title>
        <authorList>
            <person name="Schellenberg J."/>
            <person name="Thallinger G."/>
            <person name="Levin D.B."/>
            <person name="Zhang X."/>
            <person name="Alvare G."/>
            <person name="Fristensky B."/>
            <person name="Sparling R."/>
        </authorList>
    </citation>
    <scope>NUCLEOTIDE SEQUENCE [LARGE SCALE GENOMIC DNA]</scope>
    <source>
        <strain evidence="6 7">DSM 2910</strain>
    </source>
</reference>
<evidence type="ECO:0000256" key="2">
    <source>
        <dbReference type="ARBA" id="ARBA00022692"/>
    </source>
</evidence>
<keyword evidence="4 5" id="KW-0472">Membrane</keyword>
<evidence type="ECO:0000313" key="7">
    <source>
        <dbReference type="Proteomes" id="UP000092971"/>
    </source>
</evidence>
<dbReference type="OrthoDB" id="88184at2"/>
<comment type="subcellular location">
    <subcellularLocation>
        <location evidence="1">Membrane</location>
        <topology evidence="1">Multi-pass membrane protein</topology>
    </subcellularLocation>
</comment>
<dbReference type="Pfam" id="PF05105">
    <property type="entry name" value="Phage_holin_4_1"/>
    <property type="match status" value="1"/>
</dbReference>
<dbReference type="AlphaFoldDB" id="A0A1B1YBG3"/>
<dbReference type="Proteomes" id="UP000092971">
    <property type="component" value="Chromosome"/>
</dbReference>
<proteinExistence type="predicted"/>
<dbReference type="NCBIfam" id="TIGR01593">
    <property type="entry name" value="holin_tox_secr"/>
    <property type="match status" value="1"/>
</dbReference>
<organism evidence="6 7">
    <name type="scientific">Thermoclostridium stercorarium subsp. thermolacticum DSM 2910</name>
    <dbReference type="NCBI Taxonomy" id="1121336"/>
    <lineage>
        <taxon>Bacteria</taxon>
        <taxon>Bacillati</taxon>
        <taxon>Bacillota</taxon>
        <taxon>Clostridia</taxon>
        <taxon>Eubacteriales</taxon>
        <taxon>Oscillospiraceae</taxon>
        <taxon>Thermoclostridium</taxon>
    </lineage>
</organism>
<evidence type="ECO:0000256" key="1">
    <source>
        <dbReference type="ARBA" id="ARBA00004141"/>
    </source>
</evidence>
<evidence type="ECO:0000256" key="4">
    <source>
        <dbReference type="ARBA" id="ARBA00023136"/>
    </source>
</evidence>
<accession>A0A1B1YBG3</accession>
<protein>
    <submittedName>
        <fullName evidence="6">Holin</fullName>
    </submittedName>
</protein>
<feature type="transmembrane region" description="Helical" evidence="5">
    <location>
        <begin position="29"/>
        <end position="49"/>
    </location>
</feature>